<comment type="caution">
    <text evidence="1">The sequence shown here is derived from an EMBL/GenBank/DDBJ whole genome shotgun (WGS) entry which is preliminary data.</text>
</comment>
<dbReference type="Proteomes" id="UP001176961">
    <property type="component" value="Unassembled WGS sequence"/>
</dbReference>
<protein>
    <submittedName>
        <fullName evidence="1">Uncharacterized protein</fullName>
    </submittedName>
</protein>
<reference evidence="1" key="1">
    <citation type="submission" date="2023-07" db="EMBL/GenBank/DDBJ databases">
        <authorList>
            <consortium name="CYATHOMIX"/>
        </authorList>
    </citation>
    <scope>NUCLEOTIDE SEQUENCE</scope>
    <source>
        <strain evidence="1">N/A</strain>
    </source>
</reference>
<dbReference type="AlphaFoldDB" id="A0AA36GQG6"/>
<sequence>MVPGDILRVKPEAIVKSVVPPVTALTDKVTWKMEAFQCADRLLDDILVLFLIGLDLRPNGNIGENGEFRTAPISMYYMIGRDNSENRETLHRYETLEDEFGNEFEEPHLSKRCVLMRGIAPSVPVSVNGTVPVLGGVNKTYDHMFTNASNGLYGSPSGGGTASAIIASADAENVYNTMNASFTISDLRTALALQHFQEDIQGTYKWTSFLQRGVLSSSEVLQTVETNEGSLGDIGGHLSGYGSGGSYNTNNVSDDKTSMSEIVKRFYNNEPIPEDMQTKNYEYGNEVTALDDGNTFDPLTREVSAPDGSVIRVDLSAPDILSQIPITPNLDYVDPMLGYNTERQWAWDYVDGVHHVIDFKDGCKIKLMPIEKITDDFDDVEEKLDEIYCKKVSYL</sequence>
<name>A0AA36GQG6_CYLNA</name>
<organism evidence="1 2">
    <name type="scientific">Cylicocyclus nassatus</name>
    <name type="common">Nematode worm</name>
    <dbReference type="NCBI Taxonomy" id="53992"/>
    <lineage>
        <taxon>Eukaryota</taxon>
        <taxon>Metazoa</taxon>
        <taxon>Ecdysozoa</taxon>
        <taxon>Nematoda</taxon>
        <taxon>Chromadorea</taxon>
        <taxon>Rhabditida</taxon>
        <taxon>Rhabditina</taxon>
        <taxon>Rhabditomorpha</taxon>
        <taxon>Strongyloidea</taxon>
        <taxon>Strongylidae</taxon>
        <taxon>Cylicocyclus</taxon>
    </lineage>
</organism>
<evidence type="ECO:0000313" key="2">
    <source>
        <dbReference type="Proteomes" id="UP001176961"/>
    </source>
</evidence>
<proteinExistence type="predicted"/>
<evidence type="ECO:0000313" key="1">
    <source>
        <dbReference type="EMBL" id="CAJ0596440.1"/>
    </source>
</evidence>
<keyword evidence="2" id="KW-1185">Reference proteome</keyword>
<dbReference type="EMBL" id="CATQJL010000136">
    <property type="protein sequence ID" value="CAJ0596440.1"/>
    <property type="molecule type" value="Genomic_DNA"/>
</dbReference>
<accession>A0AA36GQG6</accession>
<gene>
    <name evidence="1" type="ORF">CYNAS_LOCUS8423</name>
</gene>